<dbReference type="VEuPathDB" id="FungiDB:DD237_005066"/>
<dbReference type="EMBL" id="QKXF01000206">
    <property type="protein sequence ID" value="RQM14369.1"/>
    <property type="molecule type" value="Genomic_DNA"/>
</dbReference>
<dbReference type="Proteomes" id="UP000286097">
    <property type="component" value="Unassembled WGS sequence"/>
</dbReference>
<dbReference type="AlphaFoldDB" id="A0A425CBM6"/>
<proteinExistence type="predicted"/>
<reference evidence="1 2" key="1">
    <citation type="submission" date="2018-06" db="EMBL/GenBank/DDBJ databases">
        <title>Comparative genomics of downy mildews reveals potential adaptations to biotrophy.</title>
        <authorList>
            <person name="Fletcher K."/>
            <person name="Klosterman S.J."/>
            <person name="Derevnina L."/>
            <person name="Martin F."/>
            <person name="Koike S."/>
            <person name="Reyes Chin-Wo S."/>
            <person name="Mou B."/>
            <person name="Michelmore R."/>
        </authorList>
    </citation>
    <scope>NUCLEOTIDE SEQUENCE [LARGE SCALE GENOMIC DNA]</scope>
    <source>
        <strain evidence="1 2">R13</strain>
    </source>
</reference>
<name>A0A425CBM6_9STRA</name>
<gene>
    <name evidence="1" type="ORF">DD237_005066</name>
</gene>
<sequence length="122" mass="13871">MKLILSHKSVEQQTVMFKSVTVAGLRASKLRFALFGHTRRRIGAEITQMMEWQALLLYLAKYLAALERCLVRDHCGGFCQLILSHIPLLLKPFLTAVTQLCSNVDILNDWNIMMDGGLCFMI</sequence>
<organism evidence="1 2">
    <name type="scientific">Peronospora effusa</name>
    <dbReference type="NCBI Taxonomy" id="542832"/>
    <lineage>
        <taxon>Eukaryota</taxon>
        <taxon>Sar</taxon>
        <taxon>Stramenopiles</taxon>
        <taxon>Oomycota</taxon>
        <taxon>Peronosporomycetes</taxon>
        <taxon>Peronosporales</taxon>
        <taxon>Peronosporaceae</taxon>
        <taxon>Peronospora</taxon>
    </lineage>
</organism>
<evidence type="ECO:0000313" key="2">
    <source>
        <dbReference type="Proteomes" id="UP000286097"/>
    </source>
</evidence>
<evidence type="ECO:0000313" key="1">
    <source>
        <dbReference type="EMBL" id="RQM14369.1"/>
    </source>
</evidence>
<protein>
    <submittedName>
        <fullName evidence="1">Uncharacterized protein</fullName>
    </submittedName>
</protein>
<comment type="caution">
    <text evidence="1">The sequence shown here is derived from an EMBL/GenBank/DDBJ whole genome shotgun (WGS) entry which is preliminary data.</text>
</comment>
<accession>A0A425CBM6</accession>